<accession>A0ABY7D5G1</accession>
<name>A0ABY7D5G1_9BASI</name>
<evidence type="ECO:0000313" key="2">
    <source>
        <dbReference type="EMBL" id="WAQ90162.1"/>
    </source>
</evidence>
<dbReference type="Proteomes" id="UP001164743">
    <property type="component" value="Chromosome 12A"/>
</dbReference>
<dbReference type="PANTHER" id="PTHR47185:SF1">
    <property type="entry name" value="PX DOMAIN-CONTAINING PROTEIN YPR097W"/>
    <property type="match status" value="1"/>
</dbReference>
<dbReference type="Pfam" id="PF12825">
    <property type="entry name" value="DUF3818"/>
    <property type="match status" value="1"/>
</dbReference>
<feature type="domain" description="PX" evidence="1">
    <location>
        <begin position="53"/>
        <end position="137"/>
    </location>
</feature>
<protein>
    <recommendedName>
        <fullName evidence="1">PX domain-containing protein</fullName>
    </recommendedName>
</protein>
<sequence>MGVFAVFKTFILILNSPDVSKSPRLQTGVISDHEPLSQHFAQLTMRTSSGCSHYAKKVAVKIADDRLCEQIKKFFEAPREIQELCEEDAKSENVNLMAVILRSPKGPKLDKAAYQRIQQASQAYERYKTYRDGLDDPALDEELVKQIWLSHRHH</sequence>
<keyword evidence="3" id="KW-1185">Reference proteome</keyword>
<organism evidence="2 3">
    <name type="scientific">Puccinia triticina</name>
    <dbReference type="NCBI Taxonomy" id="208348"/>
    <lineage>
        <taxon>Eukaryota</taxon>
        <taxon>Fungi</taxon>
        <taxon>Dikarya</taxon>
        <taxon>Basidiomycota</taxon>
        <taxon>Pucciniomycotina</taxon>
        <taxon>Pucciniomycetes</taxon>
        <taxon>Pucciniales</taxon>
        <taxon>Pucciniaceae</taxon>
        <taxon>Puccinia</taxon>
    </lineage>
</organism>
<evidence type="ECO:0000259" key="1">
    <source>
        <dbReference type="Pfam" id="PF12825"/>
    </source>
</evidence>
<gene>
    <name evidence="2" type="ORF">PtA15_12A148</name>
</gene>
<reference evidence="2" key="1">
    <citation type="submission" date="2022-10" db="EMBL/GenBank/DDBJ databases">
        <title>Puccinia triticina Genome sequencing and assembly.</title>
        <authorList>
            <person name="Li C."/>
        </authorList>
    </citation>
    <scope>NUCLEOTIDE SEQUENCE</scope>
    <source>
        <strain evidence="2">Pt15</strain>
    </source>
</reference>
<dbReference type="EMBL" id="CP110432">
    <property type="protein sequence ID" value="WAQ90162.1"/>
    <property type="molecule type" value="Genomic_DNA"/>
</dbReference>
<dbReference type="InterPro" id="IPR024554">
    <property type="entry name" value="LEC1-like_C"/>
</dbReference>
<proteinExistence type="predicted"/>
<evidence type="ECO:0000313" key="3">
    <source>
        <dbReference type="Proteomes" id="UP001164743"/>
    </source>
</evidence>
<dbReference type="PANTHER" id="PTHR47185">
    <property type="entry name" value="PX DOMAIN-CONTAINING PROTEIN YPR097W"/>
    <property type="match status" value="1"/>
</dbReference>
<dbReference type="InterPro" id="IPR047168">
    <property type="entry name" value="LEC1-like"/>
</dbReference>
<dbReference type="GeneID" id="77802623"/>
<dbReference type="RefSeq" id="XP_053025717.1">
    <property type="nucleotide sequence ID" value="XM_053161728.1"/>
</dbReference>